<accession>A0A8J7PBI5</accession>
<reference evidence="2" key="1">
    <citation type="submission" date="2021-02" db="EMBL/GenBank/DDBJ databases">
        <title>Genome-Resolved Metagenomics of a Microbial Community Performing Photosynthetic Biological Nutrient Removal.</title>
        <authorList>
            <person name="Mcdaniel E.A."/>
        </authorList>
    </citation>
    <scope>NUCLEOTIDE SEQUENCE</scope>
    <source>
        <strain evidence="2">UWPOB_OBS1</strain>
    </source>
</reference>
<evidence type="ECO:0000313" key="2">
    <source>
        <dbReference type="EMBL" id="MBN8661492.1"/>
    </source>
</evidence>
<dbReference type="AlphaFoldDB" id="A0A8J7PBI5"/>
<feature type="signal peptide" evidence="1">
    <location>
        <begin position="1"/>
        <end position="28"/>
    </location>
</feature>
<name>A0A8J7PBI5_9BACT</name>
<proteinExistence type="predicted"/>
<evidence type="ECO:0000313" key="3">
    <source>
        <dbReference type="Proteomes" id="UP000664277"/>
    </source>
</evidence>
<evidence type="ECO:0008006" key="4">
    <source>
        <dbReference type="Google" id="ProtNLM"/>
    </source>
</evidence>
<dbReference type="Proteomes" id="UP000664277">
    <property type="component" value="Unassembled WGS sequence"/>
</dbReference>
<keyword evidence="1" id="KW-0732">Signal</keyword>
<comment type="caution">
    <text evidence="2">The sequence shown here is derived from an EMBL/GenBank/DDBJ whole genome shotgun (WGS) entry which is preliminary data.</text>
</comment>
<organism evidence="2 3">
    <name type="scientific">Candidatus Obscuribacter phosphatis</name>
    <dbReference type="NCBI Taxonomy" id="1906157"/>
    <lineage>
        <taxon>Bacteria</taxon>
        <taxon>Bacillati</taxon>
        <taxon>Candidatus Melainabacteria</taxon>
        <taxon>Candidatus Obscuribacterales</taxon>
        <taxon>Candidatus Obscuribacteraceae</taxon>
        <taxon>Candidatus Obscuribacter</taxon>
    </lineage>
</organism>
<dbReference type="Gene3D" id="1.20.120.1490">
    <property type="match status" value="1"/>
</dbReference>
<protein>
    <recommendedName>
        <fullName evidence="4">Periplasmic heavy metal sensor</fullName>
    </recommendedName>
</protein>
<gene>
    <name evidence="2" type="ORF">J0M35_14090</name>
</gene>
<evidence type="ECO:0000256" key="1">
    <source>
        <dbReference type="SAM" id="SignalP"/>
    </source>
</evidence>
<dbReference type="EMBL" id="JAFLCK010000021">
    <property type="protein sequence ID" value="MBN8661492.1"/>
    <property type="molecule type" value="Genomic_DNA"/>
</dbReference>
<sequence length="214" mass="23217">MKLSPKYLLSISGALALTFTSTVTFALAQDAEVQDREIEVDMIMAGLPASPMPPALPIPGAIAIDTAPEQPVIAWGRSHGPSGPGGPGGCPAMRGLFSGEHALTDDQYEKLYSLKNSMLDKVGPKMVELHSLERQLKDAITRADIDSKKAADLKGKITSLKSDLSSIKIDNQIAFMEILTADQRKDMRQAMVKGPLMMMGKMGHSRHKMPHRPR</sequence>
<feature type="chain" id="PRO_5035216549" description="Periplasmic heavy metal sensor" evidence="1">
    <location>
        <begin position="29"/>
        <end position="214"/>
    </location>
</feature>